<dbReference type="InterPro" id="IPR005151">
    <property type="entry name" value="Tail-specific_protease"/>
</dbReference>
<dbReference type="GO" id="GO:0006508">
    <property type="term" value="P:proteolysis"/>
    <property type="evidence" value="ECO:0007669"/>
    <property type="project" value="InterPro"/>
</dbReference>
<feature type="signal peptide" evidence="1">
    <location>
        <begin position="1"/>
        <end position="20"/>
    </location>
</feature>
<accession>A0A2T1N5F0</accession>
<keyword evidence="4" id="KW-1185">Reference proteome</keyword>
<dbReference type="OrthoDB" id="7168509at2"/>
<dbReference type="PANTHER" id="PTHR32060:SF30">
    <property type="entry name" value="CARBOXY-TERMINAL PROCESSING PROTEASE CTPA"/>
    <property type="match status" value="1"/>
</dbReference>
<comment type="caution">
    <text evidence="3">The sequence shown here is derived from an EMBL/GenBank/DDBJ whole genome shotgun (WGS) entry which is preliminary data.</text>
</comment>
<gene>
    <name evidence="3" type="ORF">C7H52_12480</name>
</gene>
<dbReference type="SMART" id="SM00245">
    <property type="entry name" value="TSPc"/>
    <property type="match status" value="1"/>
</dbReference>
<reference evidence="3 4" key="1">
    <citation type="submission" date="2018-03" db="EMBL/GenBank/DDBJ databases">
        <title>Mesoflavibacter sp. HG37 and Mesoflavibacter sp. HG96 sp.nov., two marine bacteria isolated from seawater of Western Pacific Ocean.</title>
        <authorList>
            <person name="Cheng H."/>
            <person name="Wu Y.-H."/>
            <person name="Guo L.-L."/>
            <person name="Xu X.-W."/>
        </authorList>
    </citation>
    <scope>NUCLEOTIDE SEQUENCE [LARGE SCALE GENOMIC DNA]</scope>
    <source>
        <strain evidence="3 4">KCTC 32269</strain>
    </source>
</reference>
<dbReference type="InterPro" id="IPR036034">
    <property type="entry name" value="PDZ_sf"/>
</dbReference>
<evidence type="ECO:0000313" key="3">
    <source>
        <dbReference type="EMBL" id="PSG86494.1"/>
    </source>
</evidence>
<feature type="domain" description="Tail specific protease" evidence="2">
    <location>
        <begin position="189"/>
        <end position="404"/>
    </location>
</feature>
<dbReference type="RefSeq" id="WP_106464232.1">
    <property type="nucleotide sequence ID" value="NZ_PXOQ01000015.1"/>
</dbReference>
<dbReference type="PANTHER" id="PTHR32060">
    <property type="entry name" value="TAIL-SPECIFIC PROTEASE"/>
    <property type="match status" value="1"/>
</dbReference>
<dbReference type="Pfam" id="PF18294">
    <property type="entry name" value="Pept_S41_N"/>
    <property type="match status" value="1"/>
</dbReference>
<name>A0A2T1N5F0_9FLAO</name>
<dbReference type="Gene3D" id="3.90.226.10">
    <property type="entry name" value="2-enoyl-CoA Hydratase, Chain A, domain 1"/>
    <property type="match status" value="1"/>
</dbReference>
<proteinExistence type="predicted"/>
<dbReference type="GO" id="GO:0007165">
    <property type="term" value="P:signal transduction"/>
    <property type="evidence" value="ECO:0007669"/>
    <property type="project" value="TreeGrafter"/>
</dbReference>
<dbReference type="GO" id="GO:0030288">
    <property type="term" value="C:outer membrane-bounded periplasmic space"/>
    <property type="evidence" value="ECO:0007669"/>
    <property type="project" value="TreeGrafter"/>
</dbReference>
<dbReference type="InterPro" id="IPR041613">
    <property type="entry name" value="Pept_S41_N"/>
</dbReference>
<evidence type="ECO:0000313" key="4">
    <source>
        <dbReference type="Proteomes" id="UP000238426"/>
    </source>
</evidence>
<dbReference type="EMBL" id="PXOQ01000015">
    <property type="protein sequence ID" value="PSG86494.1"/>
    <property type="molecule type" value="Genomic_DNA"/>
</dbReference>
<dbReference type="CDD" id="cd07561">
    <property type="entry name" value="Peptidase_S41_CPP_like"/>
    <property type="match status" value="1"/>
</dbReference>
<protein>
    <submittedName>
        <fullName evidence="3">Peptidase S41</fullName>
    </submittedName>
</protein>
<organism evidence="3 4">
    <name type="scientific">Aurantibacter aestuarii</name>
    <dbReference type="NCBI Taxonomy" id="1266046"/>
    <lineage>
        <taxon>Bacteria</taxon>
        <taxon>Pseudomonadati</taxon>
        <taxon>Bacteroidota</taxon>
        <taxon>Flavobacteriia</taxon>
        <taxon>Flavobacteriales</taxon>
        <taxon>Flavobacteriaceae</taxon>
        <taxon>Aurantibacter</taxon>
    </lineage>
</organism>
<dbReference type="Gene3D" id="2.30.42.10">
    <property type="match status" value="1"/>
</dbReference>
<dbReference type="GO" id="GO:0004175">
    <property type="term" value="F:endopeptidase activity"/>
    <property type="evidence" value="ECO:0007669"/>
    <property type="project" value="TreeGrafter"/>
</dbReference>
<dbReference type="Gene3D" id="3.30.750.170">
    <property type="match status" value="1"/>
</dbReference>
<evidence type="ECO:0000259" key="2">
    <source>
        <dbReference type="SMART" id="SM00245"/>
    </source>
</evidence>
<dbReference type="InterPro" id="IPR029045">
    <property type="entry name" value="ClpP/crotonase-like_dom_sf"/>
</dbReference>
<dbReference type="AlphaFoldDB" id="A0A2T1N5F0"/>
<dbReference type="SUPFAM" id="SSF52096">
    <property type="entry name" value="ClpP/crotonase"/>
    <property type="match status" value="1"/>
</dbReference>
<evidence type="ECO:0000256" key="1">
    <source>
        <dbReference type="SAM" id="SignalP"/>
    </source>
</evidence>
<dbReference type="Proteomes" id="UP000238426">
    <property type="component" value="Unassembled WGS sequence"/>
</dbReference>
<dbReference type="GO" id="GO:0008236">
    <property type="term" value="F:serine-type peptidase activity"/>
    <property type="evidence" value="ECO:0007669"/>
    <property type="project" value="InterPro"/>
</dbReference>
<keyword evidence="1" id="KW-0732">Signal</keyword>
<sequence length="466" mass="51419">MKNLKKILSFFLITISFNCATDLDDNPVSNTDINDFIYRGLRTYYLYNENVPDLVNDKTASSDYQSYLSQSSPEDFFENLIFDRQNVDRFSWLTNDYLALEQQFQGLSTTNGMEFGLIRTTPSGDDIFGFVKYVLPNTSASSQGVTRGMLFTAINNTNLTVSNFRTLLSNDTYSINLATYNATTDQVEPNGQTITLSKQVYNENPVFISNTFTVDTETVGYLMYNGFTANFNSQLNAAFGNFASSNIDQLVLDLRYNPGGSVNSATLLASMITGQFNGQTFSRLNYNSLLSANNVAYNFTNSFDGETINSLNLSKVYVLTSGNTASASEMIINSLKAYINVVQIGTNTVGKSQASVTLYDSPDFSRSQVNPTHLYAMQPLVAATTDVNNVGVPVSGITPQTNLPEDVFNLGILGDMNEPLLAEAIAQIDALNRQAQPQLVKPAKNVIHKADLIPFGYDMYLNELPK</sequence>
<feature type="chain" id="PRO_5015709629" evidence="1">
    <location>
        <begin position="21"/>
        <end position="466"/>
    </location>
</feature>
<dbReference type="Pfam" id="PF03572">
    <property type="entry name" value="Peptidase_S41"/>
    <property type="match status" value="1"/>
</dbReference>